<reference evidence="1" key="2">
    <citation type="submission" date="2025-09" db="UniProtKB">
        <authorList>
            <consortium name="Ensembl"/>
        </authorList>
    </citation>
    <scope>IDENTIFICATION</scope>
</reference>
<reference evidence="1" key="1">
    <citation type="submission" date="2025-08" db="UniProtKB">
        <authorList>
            <consortium name="Ensembl"/>
        </authorList>
    </citation>
    <scope>IDENTIFICATION</scope>
</reference>
<dbReference type="GeneTree" id="ENSGT00940000181721"/>
<name>A0A3Q0R1N4_AMPCI</name>
<keyword evidence="2" id="KW-1185">Reference proteome</keyword>
<sequence length="103" mass="11173">MTAEISELVFWIIPVNQGLSNPGIEGRCPAGFRCVPDPTHLNQMAELPSQCAVMFSRVLLGMETRLGSSTLKCFEKLLRKPGPGFIFFSSSSFNKPVIVGGAL</sequence>
<evidence type="ECO:0000313" key="2">
    <source>
        <dbReference type="Proteomes" id="UP000261340"/>
    </source>
</evidence>
<dbReference type="Proteomes" id="UP000261340">
    <property type="component" value="Unplaced"/>
</dbReference>
<proteinExistence type="predicted"/>
<dbReference type="Ensembl" id="ENSACIT00000004098.1">
    <property type="protein sequence ID" value="ENSACIP00000003966.1"/>
    <property type="gene ID" value="ENSACIG00000003148.1"/>
</dbReference>
<organism evidence="1 2">
    <name type="scientific">Amphilophus citrinellus</name>
    <name type="common">Midas cichlid</name>
    <name type="synonym">Cichlasoma citrinellum</name>
    <dbReference type="NCBI Taxonomy" id="61819"/>
    <lineage>
        <taxon>Eukaryota</taxon>
        <taxon>Metazoa</taxon>
        <taxon>Chordata</taxon>
        <taxon>Craniata</taxon>
        <taxon>Vertebrata</taxon>
        <taxon>Euteleostomi</taxon>
        <taxon>Actinopterygii</taxon>
        <taxon>Neopterygii</taxon>
        <taxon>Teleostei</taxon>
        <taxon>Neoteleostei</taxon>
        <taxon>Acanthomorphata</taxon>
        <taxon>Ovalentaria</taxon>
        <taxon>Cichlomorphae</taxon>
        <taxon>Cichliformes</taxon>
        <taxon>Cichlidae</taxon>
        <taxon>New World cichlids</taxon>
        <taxon>Cichlasomatinae</taxon>
        <taxon>Heroini</taxon>
        <taxon>Amphilophus</taxon>
    </lineage>
</organism>
<evidence type="ECO:0000313" key="1">
    <source>
        <dbReference type="Ensembl" id="ENSACIP00000003966.1"/>
    </source>
</evidence>
<accession>A0A3Q0R1N4</accession>
<dbReference type="AlphaFoldDB" id="A0A3Q0R1N4"/>
<protein>
    <submittedName>
        <fullName evidence="1">Uncharacterized protein</fullName>
    </submittedName>
</protein>